<proteinExistence type="predicted"/>
<protein>
    <submittedName>
        <fullName evidence="1">Leucine-rich repeat domain-containing protein</fullName>
    </submittedName>
</protein>
<gene>
    <name evidence="1" type="ORF">ACFOY0_21180</name>
</gene>
<dbReference type="RefSeq" id="WP_179003043.1">
    <property type="nucleotide sequence ID" value="NZ_JBHSCO010000006.1"/>
</dbReference>
<sequence length="240" mass="27497">MNWDNYLLEEKAPYGTFAHLGVFEGAVRGIFDLSELPEDTIFLELSTPLKKFKLKYTNLSLLIGNDKIESIRVNDIDEERISVFSTMPNLKHLHISINQQDEIPSLSSLKSVEILILANIKRMQNIDFVQNMKNLKTLYMYGVNNLYDLTPIATLVNLQELYIDHGKMSGTGKAVKSINSLKALTQLKYLRLVVAIEEKNVDLSVLYDLKKLQKLILLPRYLKNGKKELLMKELPLLTDL</sequence>
<organism evidence="1 2">
    <name type="scientific">Flavobacterium quisquiliarum</name>
    <dbReference type="NCBI Taxonomy" id="1834436"/>
    <lineage>
        <taxon>Bacteria</taxon>
        <taxon>Pseudomonadati</taxon>
        <taxon>Bacteroidota</taxon>
        <taxon>Flavobacteriia</taxon>
        <taxon>Flavobacteriales</taxon>
        <taxon>Flavobacteriaceae</taxon>
        <taxon>Flavobacterium</taxon>
    </lineage>
</organism>
<dbReference type="InterPro" id="IPR032675">
    <property type="entry name" value="LRR_dom_sf"/>
</dbReference>
<comment type="caution">
    <text evidence="1">The sequence shown here is derived from an EMBL/GenBank/DDBJ whole genome shotgun (WGS) entry which is preliminary data.</text>
</comment>
<dbReference type="PROSITE" id="PS51450">
    <property type="entry name" value="LRR"/>
    <property type="match status" value="1"/>
</dbReference>
<dbReference type="Gene3D" id="3.80.10.10">
    <property type="entry name" value="Ribonuclease Inhibitor"/>
    <property type="match status" value="1"/>
</dbReference>
<dbReference type="SUPFAM" id="SSF52058">
    <property type="entry name" value="L domain-like"/>
    <property type="match status" value="1"/>
</dbReference>
<evidence type="ECO:0000313" key="2">
    <source>
        <dbReference type="Proteomes" id="UP001595719"/>
    </source>
</evidence>
<dbReference type="EMBL" id="JBHSCO010000006">
    <property type="protein sequence ID" value="MFC4393519.1"/>
    <property type="molecule type" value="Genomic_DNA"/>
</dbReference>
<evidence type="ECO:0000313" key="1">
    <source>
        <dbReference type="EMBL" id="MFC4393519.1"/>
    </source>
</evidence>
<accession>A0ABV8WAL8</accession>
<reference evidence="2" key="1">
    <citation type="journal article" date="2019" name="Int. J. Syst. Evol. Microbiol.">
        <title>The Global Catalogue of Microorganisms (GCM) 10K type strain sequencing project: providing services to taxonomists for standard genome sequencing and annotation.</title>
        <authorList>
            <consortium name="The Broad Institute Genomics Platform"/>
            <consortium name="The Broad Institute Genome Sequencing Center for Infectious Disease"/>
            <person name="Wu L."/>
            <person name="Ma J."/>
        </authorList>
    </citation>
    <scope>NUCLEOTIDE SEQUENCE [LARGE SCALE GENOMIC DNA]</scope>
    <source>
        <strain evidence="2">CGMCC 1.15345</strain>
    </source>
</reference>
<keyword evidence="2" id="KW-1185">Reference proteome</keyword>
<name>A0ABV8WAL8_9FLAO</name>
<dbReference type="Proteomes" id="UP001595719">
    <property type="component" value="Unassembled WGS sequence"/>
</dbReference>
<dbReference type="InterPro" id="IPR001611">
    <property type="entry name" value="Leu-rich_rpt"/>
</dbReference>